<evidence type="ECO:0000313" key="2">
    <source>
        <dbReference type="EMBL" id="OGI76197.1"/>
    </source>
</evidence>
<keyword evidence="1" id="KW-1133">Transmembrane helix</keyword>
<name>A0A1F6W2R5_9BACT</name>
<evidence type="ECO:0000256" key="1">
    <source>
        <dbReference type="SAM" id="Phobius"/>
    </source>
</evidence>
<dbReference type="Proteomes" id="UP000179275">
    <property type="component" value="Unassembled WGS sequence"/>
</dbReference>
<accession>A0A1F6W2R5</accession>
<dbReference type="STRING" id="1801756.A3C67_03205"/>
<gene>
    <name evidence="2" type="ORF">A3C67_03205</name>
</gene>
<organism evidence="2 3">
    <name type="scientific">Candidatus Nomurabacteria bacterium RIFCSPHIGHO2_02_FULL_42_19</name>
    <dbReference type="NCBI Taxonomy" id="1801756"/>
    <lineage>
        <taxon>Bacteria</taxon>
        <taxon>Candidatus Nomuraibacteriota</taxon>
    </lineage>
</organism>
<keyword evidence="1" id="KW-0472">Membrane</keyword>
<feature type="transmembrane region" description="Helical" evidence="1">
    <location>
        <begin position="87"/>
        <end position="107"/>
    </location>
</feature>
<proteinExistence type="predicted"/>
<protein>
    <submittedName>
        <fullName evidence="2">Uncharacterized protein</fullName>
    </submittedName>
</protein>
<dbReference type="EMBL" id="MFUG01000007">
    <property type="protein sequence ID" value="OGI76197.1"/>
    <property type="molecule type" value="Genomic_DNA"/>
</dbReference>
<reference evidence="2 3" key="1">
    <citation type="journal article" date="2016" name="Nat. Commun.">
        <title>Thousands of microbial genomes shed light on interconnected biogeochemical processes in an aquifer system.</title>
        <authorList>
            <person name="Anantharaman K."/>
            <person name="Brown C.T."/>
            <person name="Hug L.A."/>
            <person name="Sharon I."/>
            <person name="Castelle C.J."/>
            <person name="Probst A.J."/>
            <person name="Thomas B.C."/>
            <person name="Singh A."/>
            <person name="Wilkins M.J."/>
            <person name="Karaoz U."/>
            <person name="Brodie E.L."/>
            <person name="Williams K.H."/>
            <person name="Hubbard S.S."/>
            <person name="Banfield J.F."/>
        </authorList>
    </citation>
    <scope>NUCLEOTIDE SEQUENCE [LARGE SCALE GENOMIC DNA]</scope>
</reference>
<evidence type="ECO:0000313" key="3">
    <source>
        <dbReference type="Proteomes" id="UP000179275"/>
    </source>
</evidence>
<dbReference type="AlphaFoldDB" id="A0A1F6W2R5"/>
<comment type="caution">
    <text evidence="2">The sequence shown here is derived from an EMBL/GenBank/DDBJ whole genome shotgun (WGS) entry which is preliminary data.</text>
</comment>
<keyword evidence="1" id="KW-0812">Transmembrane</keyword>
<sequence>MDRVDIVLPDPDSWSIFLRISTAMGRKFEGGNCTVGSRILWRRRRGVSNLRQAKTEATDAGTCGAALATPNGKEEDMKYYPPRWMSAVGRLVLLMSAIGLLWLLVWLKGGHIAFPKG</sequence>